<organism evidence="2 3">
    <name type="scientific">Dreissena polymorpha</name>
    <name type="common">Zebra mussel</name>
    <name type="synonym">Mytilus polymorpha</name>
    <dbReference type="NCBI Taxonomy" id="45954"/>
    <lineage>
        <taxon>Eukaryota</taxon>
        <taxon>Metazoa</taxon>
        <taxon>Spiralia</taxon>
        <taxon>Lophotrochozoa</taxon>
        <taxon>Mollusca</taxon>
        <taxon>Bivalvia</taxon>
        <taxon>Autobranchia</taxon>
        <taxon>Heteroconchia</taxon>
        <taxon>Euheterodonta</taxon>
        <taxon>Imparidentia</taxon>
        <taxon>Neoheterodontei</taxon>
        <taxon>Myida</taxon>
        <taxon>Dreissenoidea</taxon>
        <taxon>Dreissenidae</taxon>
        <taxon>Dreissena</taxon>
    </lineage>
</organism>
<reference evidence="2" key="2">
    <citation type="submission" date="2020-11" db="EMBL/GenBank/DDBJ databases">
        <authorList>
            <person name="McCartney M.A."/>
            <person name="Auch B."/>
            <person name="Kono T."/>
            <person name="Mallez S."/>
            <person name="Becker A."/>
            <person name="Gohl D.M."/>
            <person name="Silverstein K.A.T."/>
            <person name="Koren S."/>
            <person name="Bechman K.B."/>
            <person name="Herman A."/>
            <person name="Abrahante J.E."/>
            <person name="Garbe J."/>
        </authorList>
    </citation>
    <scope>NUCLEOTIDE SEQUENCE</scope>
    <source>
        <strain evidence="2">Duluth1</strain>
        <tissue evidence="2">Whole animal</tissue>
    </source>
</reference>
<dbReference type="Proteomes" id="UP000828390">
    <property type="component" value="Unassembled WGS sequence"/>
</dbReference>
<dbReference type="AlphaFoldDB" id="A0A9D4J3E9"/>
<keyword evidence="3" id="KW-1185">Reference proteome</keyword>
<reference evidence="2" key="1">
    <citation type="journal article" date="2019" name="bioRxiv">
        <title>The Genome of the Zebra Mussel, Dreissena polymorpha: A Resource for Invasive Species Research.</title>
        <authorList>
            <person name="McCartney M.A."/>
            <person name="Auch B."/>
            <person name="Kono T."/>
            <person name="Mallez S."/>
            <person name="Zhang Y."/>
            <person name="Obille A."/>
            <person name="Becker A."/>
            <person name="Abrahante J.E."/>
            <person name="Garbe J."/>
            <person name="Badalamenti J.P."/>
            <person name="Herman A."/>
            <person name="Mangelson H."/>
            <person name="Liachko I."/>
            <person name="Sullivan S."/>
            <person name="Sone E.D."/>
            <person name="Koren S."/>
            <person name="Silverstein K.A.T."/>
            <person name="Beckman K.B."/>
            <person name="Gohl D.M."/>
        </authorList>
    </citation>
    <scope>NUCLEOTIDE SEQUENCE</scope>
    <source>
        <strain evidence="2">Duluth1</strain>
        <tissue evidence="2">Whole animal</tissue>
    </source>
</reference>
<sequence>MADDEDARSLRSPSPISLHPDEITNTTLSSSVSTINKPPTPRPSTPLQEPSIIVNAIKARPATPATLLFYELPAPVPASPLQTDTSTLQDTHLLTPNYASPLPLQDDHRTPALHSNNLQDLPPATPNYDPTPLVQDDLNTIATPTPADNLYKPISSAKLLRFKARSLLVNGNMPLFPSAKRDWKTVEEESVVLLPNLL</sequence>
<feature type="region of interest" description="Disordered" evidence="1">
    <location>
        <begin position="1"/>
        <end position="48"/>
    </location>
</feature>
<name>A0A9D4J3E9_DREPO</name>
<proteinExistence type="predicted"/>
<gene>
    <name evidence="2" type="ORF">DPMN_151919</name>
</gene>
<comment type="caution">
    <text evidence="2">The sequence shown here is derived from an EMBL/GenBank/DDBJ whole genome shotgun (WGS) entry which is preliminary data.</text>
</comment>
<feature type="compositionally biased region" description="Polar residues" evidence="1">
    <location>
        <begin position="23"/>
        <end position="37"/>
    </location>
</feature>
<accession>A0A9D4J3E9</accession>
<evidence type="ECO:0000313" key="3">
    <source>
        <dbReference type="Proteomes" id="UP000828390"/>
    </source>
</evidence>
<evidence type="ECO:0000256" key="1">
    <source>
        <dbReference type="SAM" id="MobiDB-lite"/>
    </source>
</evidence>
<evidence type="ECO:0000313" key="2">
    <source>
        <dbReference type="EMBL" id="KAH3798321.1"/>
    </source>
</evidence>
<protein>
    <submittedName>
        <fullName evidence="2">Uncharacterized protein</fullName>
    </submittedName>
</protein>
<dbReference type="EMBL" id="JAIWYP010000007">
    <property type="protein sequence ID" value="KAH3798321.1"/>
    <property type="molecule type" value="Genomic_DNA"/>
</dbReference>